<proteinExistence type="predicted"/>
<evidence type="ECO:0000313" key="7">
    <source>
        <dbReference type="Proteomes" id="UP000866496"/>
    </source>
</evidence>
<dbReference type="SUPFAM" id="SSF56059">
    <property type="entry name" value="Glutathione synthetase ATP-binding domain-like"/>
    <property type="match status" value="1"/>
</dbReference>
<keyword evidence="3 4" id="KW-0067">ATP-binding</keyword>
<dbReference type="AlphaFoldDB" id="A0AAN5PKL7"/>
<dbReference type="PROSITE" id="PS50975">
    <property type="entry name" value="ATP_GRASP"/>
    <property type="match status" value="1"/>
</dbReference>
<evidence type="ECO:0000256" key="2">
    <source>
        <dbReference type="ARBA" id="ARBA00022741"/>
    </source>
</evidence>
<dbReference type="InterPro" id="IPR013815">
    <property type="entry name" value="ATP_grasp_subdomain_1"/>
</dbReference>
<dbReference type="InterPro" id="IPR011761">
    <property type="entry name" value="ATP-grasp"/>
</dbReference>
<sequence length="476" mass="54064">MHLSVYSITISILRKYFIHMSMSIVSSNQFMYYVKNSIRNLHMSIHLINYTTQPEFIKLIVQEYKNFDLTKKTILFIEPYGAVLSLLRRGLEKKYNIIVLTANSDFRVVPEEFLNQAALNINIDTANNNSVLELAGTLQQHMSIDAVIPGFEYFVPIASRVSALLKVPGIDCKHVLNLRRKDLMRAALNKAGLNSPRYYLVTSLDDINEAVDYIGFPAICKPIDAAGSVHVKKVKNKKELLEAANRILNGNDVLWGHKLSSSLLLEEYIDGKEYSLEGTVQDGVIAHFSTTEKFVSDQSEFIEIGHIVNAPIEQQLHTKIQNYIDQVIKILGADNCPFHAEVRLRRDGEPVLMEIAARLAGDKIADLLCLSRGINYFDYVYAAYLGIKMPLVEMKNNYAGIRFFYRPHTDMFTIVTGMDAAKLQTIEDIAIYYNAHVAIPEFPKPLRRLGHVIAKSEDYNKLSKMLHDIDSDIHFN</sequence>
<feature type="domain" description="ATP-grasp" evidence="5">
    <location>
        <begin position="185"/>
        <end position="385"/>
    </location>
</feature>
<protein>
    <submittedName>
        <fullName evidence="6">ATP-grasp domain-containing protein</fullName>
    </submittedName>
</protein>
<dbReference type="GO" id="GO:0005524">
    <property type="term" value="F:ATP binding"/>
    <property type="evidence" value="ECO:0007669"/>
    <property type="project" value="UniProtKB-UniRule"/>
</dbReference>
<dbReference type="Gene3D" id="3.30.1490.20">
    <property type="entry name" value="ATP-grasp fold, A domain"/>
    <property type="match status" value="1"/>
</dbReference>
<accession>A0AAN5PKL7</accession>
<dbReference type="Gene3D" id="3.40.50.20">
    <property type="match status" value="1"/>
</dbReference>
<evidence type="ECO:0000259" key="5">
    <source>
        <dbReference type="PROSITE" id="PS50975"/>
    </source>
</evidence>
<dbReference type="GO" id="GO:0016874">
    <property type="term" value="F:ligase activity"/>
    <property type="evidence" value="ECO:0007669"/>
    <property type="project" value="UniProtKB-KW"/>
</dbReference>
<gene>
    <name evidence="6" type="ORF">JBJ86_11905</name>
</gene>
<dbReference type="EMBL" id="DACWHX010000014">
    <property type="protein sequence ID" value="HAU1880940.1"/>
    <property type="molecule type" value="Genomic_DNA"/>
</dbReference>
<evidence type="ECO:0000256" key="4">
    <source>
        <dbReference type="PROSITE-ProRule" id="PRU00409"/>
    </source>
</evidence>
<organism evidence="6 7">
    <name type="scientific">Legionella pneumophila</name>
    <dbReference type="NCBI Taxonomy" id="446"/>
    <lineage>
        <taxon>Bacteria</taxon>
        <taxon>Pseudomonadati</taxon>
        <taxon>Pseudomonadota</taxon>
        <taxon>Gammaproteobacteria</taxon>
        <taxon>Legionellales</taxon>
        <taxon>Legionellaceae</taxon>
        <taxon>Legionella</taxon>
    </lineage>
</organism>
<evidence type="ECO:0000256" key="3">
    <source>
        <dbReference type="ARBA" id="ARBA00022840"/>
    </source>
</evidence>
<evidence type="ECO:0000256" key="1">
    <source>
        <dbReference type="ARBA" id="ARBA00022598"/>
    </source>
</evidence>
<keyword evidence="1" id="KW-0436">Ligase</keyword>
<name>A0AAN5PKL7_LEGPN</name>
<dbReference type="Proteomes" id="UP000866496">
    <property type="component" value="Unassembled WGS sequence"/>
</dbReference>
<evidence type="ECO:0000313" key="6">
    <source>
        <dbReference type="EMBL" id="HAU1880940.1"/>
    </source>
</evidence>
<keyword evidence="2 4" id="KW-0547">Nucleotide-binding</keyword>
<dbReference type="Gene3D" id="3.30.470.20">
    <property type="entry name" value="ATP-grasp fold, B domain"/>
    <property type="match status" value="1"/>
</dbReference>
<reference evidence="6" key="1">
    <citation type="journal article" date="2018" name="Genome Biol.">
        <title>SKESA: strategic k-mer extension for scrupulous assemblies.</title>
        <authorList>
            <person name="Souvorov A."/>
            <person name="Agarwala R."/>
            <person name="Lipman D.J."/>
        </authorList>
    </citation>
    <scope>NUCLEOTIDE SEQUENCE</scope>
    <source>
        <strain evidence="6">AZ00058701</strain>
    </source>
</reference>
<dbReference type="PANTHER" id="PTHR43585:SF2">
    <property type="entry name" value="ATP-GRASP ENZYME FSQD"/>
    <property type="match status" value="1"/>
</dbReference>
<dbReference type="GO" id="GO:0046872">
    <property type="term" value="F:metal ion binding"/>
    <property type="evidence" value="ECO:0007669"/>
    <property type="project" value="InterPro"/>
</dbReference>
<dbReference type="InterPro" id="IPR052032">
    <property type="entry name" value="ATP-dep_AA_Ligase"/>
</dbReference>
<comment type="caution">
    <text evidence="6">The sequence shown here is derived from an EMBL/GenBank/DDBJ whole genome shotgun (WGS) entry which is preliminary data.</text>
</comment>
<dbReference type="PANTHER" id="PTHR43585">
    <property type="entry name" value="FUMIPYRROLE BIOSYNTHESIS PROTEIN C"/>
    <property type="match status" value="1"/>
</dbReference>
<dbReference type="Pfam" id="PF13535">
    <property type="entry name" value="ATP-grasp_4"/>
    <property type="match status" value="1"/>
</dbReference>
<reference evidence="6" key="2">
    <citation type="submission" date="2019-10" db="EMBL/GenBank/DDBJ databases">
        <authorList>
            <consortium name="NCBI Pathogen Detection Project"/>
        </authorList>
    </citation>
    <scope>NUCLEOTIDE SEQUENCE</scope>
    <source>
        <strain evidence="6">AZ00058701</strain>
    </source>
</reference>